<dbReference type="EMBL" id="JPRH01000001">
    <property type="protein sequence ID" value="KFF14008.1"/>
    <property type="molecule type" value="Genomic_DNA"/>
</dbReference>
<dbReference type="STRING" id="445961.IW15_00730"/>
<dbReference type="Pfam" id="PF04738">
    <property type="entry name" value="Lant_dehydr_N"/>
    <property type="match status" value="1"/>
</dbReference>
<sequence length="751" mass="87018">MSKFPYKALDNFVLRTPSKSLNFLKELLNEQYISTEKLKQATSDPFFQEALFLASPNLQNTMVEWIKGNITNEVKQEKLQNSLLKYLSRMSSRCTPFGLFAGYAVGQLDTETNIQLKELSSYKRYTRLDMQYLSSLSQKLIANKSLRNHLIFNPNNTLYKIGQQYRYIEYRYSAGLKRSYHIEAIEADEYFEYIIKTASGGLTVDNLITALIKYDSDIDEKEAKNYINLLIDNQILVSNIDPVVIGKDYLTVVKENILTKKIVKVLTDIDTQLKSIDQQIPNHINRYFEIKSQADKLETEIDLKFLFQADLNAATKINKIDKKNIKEIKDALVLLNKFSIISKNKSNTYIDNFVKKFKQRYEEQEVPLSKALDPESGIGYKNNDMDEIIPDNTFIDNLVITPNRINKNEINWNNTNAIFHYKITQAYKNDDYIITLNSSDLPSWIKESWNDLPDTLSFMTEFVMIDGEQKIKLDGAGGASGANIFGRFSLNDKDIFQHTEKIIDIEKQINHDSVIVDLAHLPESRIGNVINRPSFSDYEIPYLSQSIKPTDSQILLEDLMISVKSNQIILRSKKLNKRIIPRLINAHNYAANSIPVYHFLCDLQMQGKRTGLSLELGQMEKNYKFIPRIELNNIILKPATWNLRRKDLLIFTNDITSDADLLKAIEQSQREWKLPQYILFAENDNELLINLQNINSIKMMIDAIGEKPNFTFKEFLFKDEKQIVRKGKESFTNQIIITFYNDQKLIDHKNA</sequence>
<dbReference type="eggNOG" id="ENOG502Z81U">
    <property type="taxonomic scope" value="Bacteria"/>
</dbReference>
<accession>A0A086ABE4</accession>
<dbReference type="AlphaFoldDB" id="A0A086ABE4"/>
<comment type="caution">
    <text evidence="2">The sequence shown here is derived from an EMBL/GenBank/DDBJ whole genome shotgun (WGS) entry which is preliminary data.</text>
</comment>
<gene>
    <name evidence="2" type="ORF">IW15_00730</name>
</gene>
<evidence type="ECO:0000259" key="1">
    <source>
        <dbReference type="Pfam" id="PF04738"/>
    </source>
</evidence>
<evidence type="ECO:0000313" key="3">
    <source>
        <dbReference type="Proteomes" id="UP000028705"/>
    </source>
</evidence>
<feature type="domain" description="Lantibiotic dehydratase N-terminal" evidence="1">
    <location>
        <begin position="44"/>
        <end position="694"/>
    </location>
</feature>
<organism evidence="2 3">
    <name type="scientific">Chryseobacterium soli</name>
    <dbReference type="NCBI Taxonomy" id="445961"/>
    <lineage>
        <taxon>Bacteria</taxon>
        <taxon>Pseudomonadati</taxon>
        <taxon>Bacteroidota</taxon>
        <taxon>Flavobacteriia</taxon>
        <taxon>Flavobacteriales</taxon>
        <taxon>Weeksellaceae</taxon>
        <taxon>Chryseobacterium group</taxon>
        <taxon>Chryseobacterium</taxon>
    </lineage>
</organism>
<dbReference type="InterPro" id="IPR006827">
    <property type="entry name" value="Lant_deHydtase_N"/>
</dbReference>
<reference evidence="2 3" key="1">
    <citation type="submission" date="2014-07" db="EMBL/GenBank/DDBJ databases">
        <title>Genome of Chryseobacterium soli DSM 19298.</title>
        <authorList>
            <person name="Stropko S.J."/>
            <person name="Pipes S.E."/>
            <person name="Newman J."/>
        </authorList>
    </citation>
    <scope>NUCLEOTIDE SEQUENCE [LARGE SCALE GENOMIC DNA]</scope>
    <source>
        <strain evidence="2 3">DSM 19298</strain>
    </source>
</reference>
<dbReference type="RefSeq" id="WP_034708473.1">
    <property type="nucleotide sequence ID" value="NZ_JPRH01000001.1"/>
</dbReference>
<dbReference type="Proteomes" id="UP000028705">
    <property type="component" value="Unassembled WGS sequence"/>
</dbReference>
<protein>
    <recommendedName>
        <fullName evidence="1">Lantibiotic dehydratase N-terminal domain-containing protein</fullName>
    </recommendedName>
</protein>
<keyword evidence="3" id="KW-1185">Reference proteome</keyword>
<evidence type="ECO:0000313" key="2">
    <source>
        <dbReference type="EMBL" id="KFF14008.1"/>
    </source>
</evidence>
<proteinExistence type="predicted"/>
<dbReference type="OrthoDB" id="1273722at2"/>
<name>A0A086ABE4_9FLAO</name>